<protein>
    <recommendedName>
        <fullName evidence="3">Beta-ketoacyl synthase N-terminal domain-containing protein</fullName>
    </recommendedName>
</protein>
<dbReference type="EMBL" id="JAFREP010000004">
    <property type="protein sequence ID" value="MBO1317953.1"/>
    <property type="molecule type" value="Genomic_DNA"/>
</dbReference>
<organism evidence="1 2">
    <name type="scientific">Acanthopleuribacter pedis</name>
    <dbReference type="NCBI Taxonomy" id="442870"/>
    <lineage>
        <taxon>Bacteria</taxon>
        <taxon>Pseudomonadati</taxon>
        <taxon>Acidobacteriota</taxon>
        <taxon>Holophagae</taxon>
        <taxon>Acanthopleuribacterales</taxon>
        <taxon>Acanthopleuribacteraceae</taxon>
        <taxon>Acanthopleuribacter</taxon>
    </lineage>
</organism>
<evidence type="ECO:0000313" key="1">
    <source>
        <dbReference type="EMBL" id="MBO1317953.1"/>
    </source>
</evidence>
<proteinExistence type="predicted"/>
<keyword evidence="2" id="KW-1185">Reference proteome</keyword>
<sequence length="344" mass="36531">MTEHLGFPLLAGGLCSAAGLERRLTCLQLQAESDVFDSYSFWAEYPEDDDFSFPFAGVRLFERATVRATRLAHLLVSALDETLASVAPGFAENPPTVLVAVPRNLKTAEQELLGQVFAETAARHNLNLPSPRWVFGGREAAGEALVQALPLLRGGAPVIVAAVDSLCDPDELTRLQKAKRLLEKGSEGVIPGEAAGCVLLGPAEPTHTGTRLLAAAARADDGSATVLSQRNNLTAAFADERIQALAPRCAGRAYVASTGEGFLAQDINHAYLRHPEWWPEPLDVFESASVLGDTGTAGTLIQMLFADFQMQRTQGQGTRQRALVVAAGDSDAGAVVMLEQGAVS</sequence>
<evidence type="ECO:0000313" key="2">
    <source>
        <dbReference type="Proteomes" id="UP000664417"/>
    </source>
</evidence>
<gene>
    <name evidence="1" type="ORF">J3U88_05725</name>
</gene>
<accession>A0A8J7U346</accession>
<dbReference type="RefSeq" id="WP_207857473.1">
    <property type="nucleotide sequence ID" value="NZ_JAFREP010000004.1"/>
</dbReference>
<name>A0A8J7U346_9BACT</name>
<comment type="caution">
    <text evidence="1">The sequence shown here is derived from an EMBL/GenBank/DDBJ whole genome shotgun (WGS) entry which is preliminary data.</text>
</comment>
<evidence type="ECO:0008006" key="3">
    <source>
        <dbReference type="Google" id="ProtNLM"/>
    </source>
</evidence>
<dbReference type="Proteomes" id="UP000664417">
    <property type="component" value="Unassembled WGS sequence"/>
</dbReference>
<reference evidence="1" key="1">
    <citation type="submission" date="2021-03" db="EMBL/GenBank/DDBJ databases">
        <authorList>
            <person name="Wang G."/>
        </authorList>
    </citation>
    <scope>NUCLEOTIDE SEQUENCE</scope>
    <source>
        <strain evidence="1">KCTC 12899</strain>
    </source>
</reference>
<dbReference type="AlphaFoldDB" id="A0A8J7U346"/>